<proteinExistence type="predicted"/>
<protein>
    <submittedName>
        <fullName evidence="1">Uncharacterized protein</fullName>
    </submittedName>
</protein>
<name>A0A2P2R2Z8_RHIMU</name>
<dbReference type="EMBL" id="GGEC01093152">
    <property type="protein sequence ID" value="MBX73636.1"/>
    <property type="molecule type" value="Transcribed_RNA"/>
</dbReference>
<sequence length="51" mass="5879">MFQINLLASSTCYFVYLINDEGKHGVPYIVFSFLASMESDNLLAFLDKLWL</sequence>
<accession>A0A2P2R2Z8</accession>
<dbReference type="AlphaFoldDB" id="A0A2P2R2Z8"/>
<reference evidence="1" key="1">
    <citation type="submission" date="2018-02" db="EMBL/GenBank/DDBJ databases">
        <title>Rhizophora mucronata_Transcriptome.</title>
        <authorList>
            <person name="Meera S.P."/>
            <person name="Sreeshan A."/>
            <person name="Augustine A."/>
        </authorList>
    </citation>
    <scope>NUCLEOTIDE SEQUENCE</scope>
    <source>
        <tissue evidence="1">Leaf</tissue>
    </source>
</reference>
<evidence type="ECO:0000313" key="1">
    <source>
        <dbReference type="EMBL" id="MBX73636.1"/>
    </source>
</evidence>
<organism evidence="1">
    <name type="scientific">Rhizophora mucronata</name>
    <name type="common">Asiatic mangrove</name>
    <dbReference type="NCBI Taxonomy" id="61149"/>
    <lineage>
        <taxon>Eukaryota</taxon>
        <taxon>Viridiplantae</taxon>
        <taxon>Streptophyta</taxon>
        <taxon>Embryophyta</taxon>
        <taxon>Tracheophyta</taxon>
        <taxon>Spermatophyta</taxon>
        <taxon>Magnoliopsida</taxon>
        <taxon>eudicotyledons</taxon>
        <taxon>Gunneridae</taxon>
        <taxon>Pentapetalae</taxon>
        <taxon>rosids</taxon>
        <taxon>fabids</taxon>
        <taxon>Malpighiales</taxon>
        <taxon>Rhizophoraceae</taxon>
        <taxon>Rhizophora</taxon>
    </lineage>
</organism>